<evidence type="ECO:0000256" key="10">
    <source>
        <dbReference type="ARBA" id="ARBA00023277"/>
    </source>
</evidence>
<dbReference type="InParanoid" id="A3LV49"/>
<keyword evidence="10" id="KW-0119">Carbohydrate metabolism</keyword>
<dbReference type="PROSITE" id="PS50048">
    <property type="entry name" value="ZN2_CY6_FUNGAL_2"/>
    <property type="match status" value="1"/>
</dbReference>
<dbReference type="Gene3D" id="4.10.240.10">
    <property type="entry name" value="Zn(2)-C6 fungal-type DNA-binding domain"/>
    <property type="match status" value="1"/>
</dbReference>
<dbReference type="AlphaFoldDB" id="A3LV49"/>
<dbReference type="GeneID" id="4839338"/>
<dbReference type="FunFam" id="4.10.240.10:FF:000009">
    <property type="entry name" value="C6 transcription factor (Gal4)"/>
    <property type="match status" value="1"/>
</dbReference>
<comment type="subcellular location">
    <subcellularLocation>
        <location evidence="1">Nucleus</location>
    </subcellularLocation>
</comment>
<keyword evidence="11" id="KW-0812">Transmembrane</keyword>
<dbReference type="RefSeq" id="XP_001385092.2">
    <property type="nucleotide sequence ID" value="XM_001385055.1"/>
</dbReference>
<evidence type="ECO:0000256" key="5">
    <source>
        <dbReference type="ARBA" id="ARBA00023125"/>
    </source>
</evidence>
<evidence type="ECO:0000313" key="14">
    <source>
        <dbReference type="Proteomes" id="UP000002258"/>
    </source>
</evidence>
<dbReference type="GO" id="GO:0000435">
    <property type="term" value="P:positive regulation of transcription from RNA polymerase II promoter by galactose"/>
    <property type="evidence" value="ECO:0007669"/>
    <property type="project" value="TreeGrafter"/>
</dbReference>
<keyword evidence="5" id="KW-0238">DNA-binding</keyword>
<keyword evidence="9" id="KW-0539">Nucleus</keyword>
<evidence type="ECO:0000256" key="7">
    <source>
        <dbReference type="ARBA" id="ARBA00023159"/>
    </source>
</evidence>
<reference evidence="13 14" key="1">
    <citation type="journal article" date="2007" name="Nat. Biotechnol.">
        <title>Genome sequence of the lignocellulose-bioconverting and xylose-fermenting yeast Pichia stipitis.</title>
        <authorList>
            <person name="Jeffries T.W."/>
            <person name="Grigoriev I.V."/>
            <person name="Grimwood J."/>
            <person name="Laplaza J.M."/>
            <person name="Aerts A."/>
            <person name="Salamov A."/>
            <person name="Schmutz J."/>
            <person name="Lindquist E."/>
            <person name="Dehal P."/>
            <person name="Shapiro H."/>
            <person name="Jin Y.S."/>
            <person name="Passoth V."/>
            <person name="Richardson P.M."/>
        </authorList>
    </citation>
    <scope>NUCLEOTIDE SEQUENCE [LARGE SCALE GENOMIC DNA]</scope>
    <source>
        <strain evidence="14">ATCC 58785 / CBS 6054 / NBRC 10063 / NRRL Y-11545</strain>
    </source>
</reference>
<dbReference type="PANTHER" id="PTHR47424:SF3">
    <property type="entry name" value="REGULATORY PROTEIN GAL4"/>
    <property type="match status" value="1"/>
</dbReference>
<dbReference type="GO" id="GO:0000981">
    <property type="term" value="F:DNA-binding transcription factor activity, RNA polymerase II-specific"/>
    <property type="evidence" value="ECO:0007669"/>
    <property type="project" value="InterPro"/>
</dbReference>
<dbReference type="HOGENOM" id="CLU_008599_2_0_1"/>
<evidence type="ECO:0000256" key="2">
    <source>
        <dbReference type="ARBA" id="ARBA00022723"/>
    </source>
</evidence>
<evidence type="ECO:0000256" key="1">
    <source>
        <dbReference type="ARBA" id="ARBA00004123"/>
    </source>
</evidence>
<dbReference type="InterPro" id="IPR051127">
    <property type="entry name" value="Fungal_SecMet_Regulators"/>
</dbReference>
<keyword evidence="4" id="KW-0805">Transcription regulation</keyword>
<evidence type="ECO:0000256" key="3">
    <source>
        <dbReference type="ARBA" id="ARBA00022833"/>
    </source>
</evidence>
<keyword evidence="11" id="KW-0472">Membrane</keyword>
<dbReference type="FunCoup" id="A3LV49">
    <property type="interactions" value="914"/>
</dbReference>
<evidence type="ECO:0000259" key="12">
    <source>
        <dbReference type="PROSITE" id="PS50048"/>
    </source>
</evidence>
<keyword evidence="8" id="KW-0804">Transcription</keyword>
<dbReference type="OrthoDB" id="3364175at2759"/>
<keyword evidence="2" id="KW-0479">Metal-binding</keyword>
<name>A3LV49_PICST</name>
<dbReference type="GO" id="GO:0005634">
    <property type="term" value="C:nucleus"/>
    <property type="evidence" value="ECO:0007669"/>
    <property type="project" value="UniProtKB-SubCell"/>
</dbReference>
<dbReference type="GO" id="GO:0006012">
    <property type="term" value="P:galactose metabolic process"/>
    <property type="evidence" value="ECO:0007669"/>
    <property type="project" value="UniProtKB-KW"/>
</dbReference>
<dbReference type="CDD" id="cd00067">
    <property type="entry name" value="GAL4"/>
    <property type="match status" value="1"/>
</dbReference>
<protein>
    <submittedName>
        <fullName evidence="13">Lactose regulatory protein LAC9 and GAL4-like protein</fullName>
    </submittedName>
</protein>
<accession>A3LV49</accession>
<keyword evidence="3" id="KW-0862">Zinc</keyword>
<dbReference type="InterPro" id="IPR001138">
    <property type="entry name" value="Zn2Cys6_DnaBD"/>
</dbReference>
<organism evidence="13 14">
    <name type="scientific">Scheffersomyces stipitis (strain ATCC 58785 / CBS 6054 / NBRC 10063 / NRRL Y-11545)</name>
    <name type="common">Yeast</name>
    <name type="synonym">Pichia stipitis</name>
    <dbReference type="NCBI Taxonomy" id="322104"/>
    <lineage>
        <taxon>Eukaryota</taxon>
        <taxon>Fungi</taxon>
        <taxon>Dikarya</taxon>
        <taxon>Ascomycota</taxon>
        <taxon>Saccharomycotina</taxon>
        <taxon>Pichiomycetes</taxon>
        <taxon>Debaryomycetaceae</taxon>
        <taxon>Scheffersomyces</taxon>
    </lineage>
</organism>
<dbReference type="Proteomes" id="UP000002258">
    <property type="component" value="Chromosome 5"/>
</dbReference>
<keyword evidence="6" id="KW-0299">Galactose metabolism</keyword>
<dbReference type="GO" id="GO:0000978">
    <property type="term" value="F:RNA polymerase II cis-regulatory region sequence-specific DNA binding"/>
    <property type="evidence" value="ECO:0007669"/>
    <property type="project" value="TreeGrafter"/>
</dbReference>
<keyword evidence="14" id="KW-1185">Reference proteome</keyword>
<keyword evidence="7" id="KW-0010">Activator</keyword>
<evidence type="ECO:0000256" key="4">
    <source>
        <dbReference type="ARBA" id="ARBA00023015"/>
    </source>
</evidence>
<dbReference type="Pfam" id="PF00172">
    <property type="entry name" value="Zn_clus"/>
    <property type="match status" value="1"/>
</dbReference>
<dbReference type="InterPro" id="IPR036864">
    <property type="entry name" value="Zn2-C6_fun-type_DNA-bd_sf"/>
</dbReference>
<gene>
    <name evidence="13" type="primary">LAC9</name>
    <name evidence="13" type="ORF">PICST_46395</name>
</gene>
<proteinExistence type="predicted"/>
<dbReference type="STRING" id="322104.A3LV49"/>
<dbReference type="PROSITE" id="PS00463">
    <property type="entry name" value="ZN2_CY6_FUNGAL_1"/>
    <property type="match status" value="1"/>
</dbReference>
<dbReference type="InterPro" id="IPR005600">
    <property type="entry name" value="Gal4_dimer_dom"/>
</dbReference>
<dbReference type="CDD" id="cd14654">
    <property type="entry name" value="ZIP_Gal4"/>
    <property type="match status" value="1"/>
</dbReference>
<dbReference type="SUPFAM" id="SSF57701">
    <property type="entry name" value="Zn2/Cys6 DNA-binding domain"/>
    <property type="match status" value="1"/>
</dbReference>
<dbReference type="InterPro" id="IPR007219">
    <property type="entry name" value="XnlR_reg_dom"/>
</dbReference>
<dbReference type="KEGG" id="pic:PICST_46395"/>
<feature type="domain" description="Zn(2)-C6 fungal-type" evidence="12">
    <location>
        <begin position="13"/>
        <end position="43"/>
    </location>
</feature>
<evidence type="ECO:0000256" key="9">
    <source>
        <dbReference type="ARBA" id="ARBA00023242"/>
    </source>
</evidence>
<dbReference type="eggNOG" id="ENOG502QSMN">
    <property type="taxonomic scope" value="Eukaryota"/>
</dbReference>
<dbReference type="Pfam" id="PF04082">
    <property type="entry name" value="Fungal_trans"/>
    <property type="match status" value="1"/>
</dbReference>
<dbReference type="GO" id="GO:0008270">
    <property type="term" value="F:zinc ion binding"/>
    <property type="evidence" value="ECO:0007669"/>
    <property type="project" value="InterPro"/>
</dbReference>
<evidence type="ECO:0000313" key="13">
    <source>
        <dbReference type="EMBL" id="ABN67063.2"/>
    </source>
</evidence>
<keyword evidence="11" id="KW-1133">Transmembrane helix</keyword>
<evidence type="ECO:0000256" key="11">
    <source>
        <dbReference type="SAM" id="Phobius"/>
    </source>
</evidence>
<sequence length="776" mass="90060">MSVSTRSPNTHQACDSCRLRKMKCSKEYPQCQKCKEQNWKCVYSLKTIRSPLTRTHLSKVEDRVKALEKLLVRLLPGDVEINDLLRASESNSDIKEEVETIDNPQFYKQISLTTEDLSNIPITFKNINKISREKVQKTPSEQTLDYQPEDYLIDLEKSDLNQYDEREDSLNNNISNIDQPLYSPNTDGMAVLSNDIGLNYDSPKSNGYFGINSTNGLLKFLSLKSKKTGGKDVVLNLNNFSYNDDEEEEEAATVLDVHLNEIWKGINSGRIADLLDNAAFQTLAVSSYFDIYHNAYPFVDKSKFMKQFNAMISGDNPSEYDYAKIEDNEKKLSFHVLLNTILAIGIWCISGESSRVHTYYYQRVKNLLQLINVFEYSDSQLFVSYVLLSNYVQKNNKPNTGWSYLGLSARVATALGLHKEVKLDQFIDHTNGDSPRTNLKLYKEIEHRKRLWWGMYFFDVGTTLTFGRPLTIPALNTIDLEPVLNIDDDILNYGNMSRIEDAEVKYPTIYTGLIYESELTKISTRIYNYNSSVLKLKNDLSKMIGLLDMNELLEDFVGKLPLYFNQNDEISTPNLYQQWQNTKYAAQPIPKWFSLTRLRLNCRIKNLQMLIFRYILWESNEGFEDPNFIALIKRCRNICFKSSVETIEMVAKFLEKFEIDRLTAWYLTYFLFQAVLVPILKLGIKDIGLDRTDEVYYRTDDVISRYIDISQRSFNKLKPYNKLAGKFVKIIDILTTKDREATINYESLFAIEPNNVSLFDSMEDFFNFENDVMQFK</sequence>
<dbReference type="Gene3D" id="1.20.5.170">
    <property type="match status" value="1"/>
</dbReference>
<dbReference type="OMA" id="PEGTGYF"/>
<dbReference type="GO" id="GO:0006351">
    <property type="term" value="P:DNA-templated transcription"/>
    <property type="evidence" value="ECO:0007669"/>
    <property type="project" value="InterPro"/>
</dbReference>
<dbReference type="PANTHER" id="PTHR47424">
    <property type="entry name" value="REGULATORY PROTEIN GAL4"/>
    <property type="match status" value="1"/>
</dbReference>
<dbReference type="SMART" id="SM00066">
    <property type="entry name" value="GAL4"/>
    <property type="match status" value="1"/>
</dbReference>
<dbReference type="CDD" id="cd12148">
    <property type="entry name" value="fungal_TF_MHR"/>
    <property type="match status" value="1"/>
</dbReference>
<dbReference type="SMART" id="SM00906">
    <property type="entry name" value="Fungal_trans"/>
    <property type="match status" value="1"/>
</dbReference>
<evidence type="ECO:0000256" key="6">
    <source>
        <dbReference type="ARBA" id="ARBA00023144"/>
    </source>
</evidence>
<feature type="transmembrane region" description="Helical" evidence="11">
    <location>
        <begin position="664"/>
        <end position="684"/>
    </location>
</feature>
<dbReference type="EMBL" id="CP000499">
    <property type="protein sequence ID" value="ABN67063.2"/>
    <property type="molecule type" value="Genomic_DNA"/>
</dbReference>
<dbReference type="Pfam" id="PF03902">
    <property type="entry name" value="Gal4_dimer"/>
    <property type="match status" value="1"/>
</dbReference>
<evidence type="ECO:0000256" key="8">
    <source>
        <dbReference type="ARBA" id="ARBA00023163"/>
    </source>
</evidence>